<name>A0A0B7C0G3_9EUPU</name>
<protein>
    <submittedName>
        <fullName evidence="2">Uncharacterized protein</fullName>
    </submittedName>
</protein>
<dbReference type="AlphaFoldDB" id="A0A0B7C0G3"/>
<reference evidence="2" key="1">
    <citation type="submission" date="2014-12" db="EMBL/GenBank/DDBJ databases">
        <title>Insight into the proteome of Arion vulgaris.</title>
        <authorList>
            <person name="Aradska J."/>
            <person name="Bulat T."/>
            <person name="Smidak R."/>
            <person name="Sarate P."/>
            <person name="Gangsoo J."/>
            <person name="Sialana F."/>
            <person name="Bilban M."/>
            <person name="Lubec G."/>
        </authorList>
    </citation>
    <scope>NUCLEOTIDE SEQUENCE</scope>
    <source>
        <tissue evidence="2">Skin</tissue>
    </source>
</reference>
<feature type="region of interest" description="Disordered" evidence="1">
    <location>
        <begin position="45"/>
        <end position="89"/>
    </location>
</feature>
<gene>
    <name evidence="2" type="primary">ORF219409</name>
</gene>
<evidence type="ECO:0000256" key="1">
    <source>
        <dbReference type="SAM" id="MobiDB-lite"/>
    </source>
</evidence>
<organism evidence="2">
    <name type="scientific">Arion vulgaris</name>
    <dbReference type="NCBI Taxonomy" id="1028688"/>
    <lineage>
        <taxon>Eukaryota</taxon>
        <taxon>Metazoa</taxon>
        <taxon>Spiralia</taxon>
        <taxon>Lophotrochozoa</taxon>
        <taxon>Mollusca</taxon>
        <taxon>Gastropoda</taxon>
        <taxon>Heterobranchia</taxon>
        <taxon>Euthyneura</taxon>
        <taxon>Panpulmonata</taxon>
        <taxon>Eupulmonata</taxon>
        <taxon>Stylommatophora</taxon>
        <taxon>Helicina</taxon>
        <taxon>Arionoidea</taxon>
        <taxon>Arionidae</taxon>
        <taxon>Arion</taxon>
    </lineage>
</organism>
<accession>A0A0B7C0G3</accession>
<feature type="non-terminal residue" evidence="2">
    <location>
        <position position="89"/>
    </location>
</feature>
<feature type="compositionally biased region" description="Polar residues" evidence="1">
    <location>
        <begin position="47"/>
        <end position="89"/>
    </location>
</feature>
<evidence type="ECO:0000313" key="2">
    <source>
        <dbReference type="EMBL" id="CEK98713.1"/>
    </source>
</evidence>
<dbReference type="EMBL" id="HACG01051842">
    <property type="protein sequence ID" value="CEK98713.1"/>
    <property type="molecule type" value="Transcribed_RNA"/>
</dbReference>
<feature type="non-terminal residue" evidence="2">
    <location>
        <position position="1"/>
    </location>
</feature>
<sequence>LASTELRVNKKKFNQKKAIRDIVEYAMKMQKLTGFDEDLTDQDYEYMSSSESRPTSLQPSSNLFTSSGNYTSSRSLGMQDSDSPIQPAG</sequence>
<proteinExistence type="predicted"/>